<feature type="region of interest" description="Disordered" evidence="7">
    <location>
        <begin position="610"/>
        <end position="631"/>
    </location>
</feature>
<dbReference type="SMART" id="SM01320">
    <property type="entry name" value="TRP_N"/>
    <property type="match status" value="1"/>
</dbReference>
<feature type="transmembrane region" description="Helical" evidence="8">
    <location>
        <begin position="511"/>
        <end position="530"/>
    </location>
</feature>
<name>A0A9X9QEK6_BLUGR</name>
<keyword evidence="12" id="KW-1185">Reference proteome</keyword>
<sequence length="728" mass="79643">MWHALTLSTISLILTATLPTLVLGGQVLRTSSFTTCLSNTNTTVQHLDIKYNAEDRTVTFNVTGTSGSVQNVTAQLNVTAYGIDVYHNTFNPCSTSTFVSQICPLPAGTFSANGTQTIPDQYASQIPDIAFSVPDISATATLQLKSLDTGADIACVQAEVNNGKTAGVPAISFVAAGIAGAALVVTGASAGAATVGGSVSGGTGTTTPSFTEVFGWFQGIAINGMMSVNYPPVYRAFAKNFAFSTGIIPWTVMQVSIDDFRARTGGDLSHNSVEGLRQDLDGTSSAKISRRAYQAVLMTRDAFVAPPKLMPAEALSDPLNTKVEVTVKGIKGYVEELSVPETNVFMTVLLAVVCVIAAITVGILLLKVVLEAWAVFGSFPKGLAGFREHYWATMARLIVQLILVLYGVWVLYCIFQFTHGDSWAAKTLAGITLSIFTGTLAFFTFKIWQTAKKLKETEGDASGLYEKKENWIKYSMFYDSYSKDHWWLFLPAIIYMFAKGCVLAAADGHGLTQTLAQLSIELFMLIILIWNRPFERRSGNVMNIIIQLVRALSVACILVFVEELGISQTTQTITGVVLIAAQSILTGVLALLIATNAIIMCCKQNPHRKRRKEAGKLNQSPDSPPPLENEKYFTDSSVTEVKTTYSNDPQRFYPEPMAPNDNQFYQESIYSNARQVPVQQYRPYSGFENTSSRGRRTESRDGLLERNFQMAAPDRQPYQQYQQYQGRY</sequence>
<dbReference type="GO" id="GO:0016020">
    <property type="term" value="C:membrane"/>
    <property type="evidence" value="ECO:0007669"/>
    <property type="project" value="UniProtKB-SubCell"/>
</dbReference>
<dbReference type="GO" id="GO:0009272">
    <property type="term" value="P:fungal-type cell wall biogenesis"/>
    <property type="evidence" value="ECO:0007669"/>
    <property type="project" value="TreeGrafter"/>
</dbReference>
<protein>
    <submittedName>
        <fullName evidence="11">Bgt-4069</fullName>
    </submittedName>
</protein>
<evidence type="ECO:0000256" key="9">
    <source>
        <dbReference type="SAM" id="SignalP"/>
    </source>
</evidence>
<feature type="region of interest" description="Disordered" evidence="7">
    <location>
        <begin position="680"/>
        <end position="702"/>
    </location>
</feature>
<dbReference type="EMBL" id="LR026991">
    <property type="protein sequence ID" value="VDB90839.1"/>
    <property type="molecule type" value="Genomic_DNA"/>
</dbReference>
<dbReference type="Pfam" id="PF14558">
    <property type="entry name" value="TRP_N"/>
    <property type="match status" value="1"/>
</dbReference>
<evidence type="ECO:0000256" key="1">
    <source>
        <dbReference type="ARBA" id="ARBA00004141"/>
    </source>
</evidence>
<keyword evidence="3 8" id="KW-0812">Transmembrane</keyword>
<evidence type="ECO:0000256" key="3">
    <source>
        <dbReference type="ARBA" id="ARBA00022692"/>
    </source>
</evidence>
<evidence type="ECO:0000256" key="4">
    <source>
        <dbReference type="ARBA" id="ARBA00022729"/>
    </source>
</evidence>
<feature type="transmembrane region" description="Helical" evidence="8">
    <location>
        <begin position="573"/>
        <end position="602"/>
    </location>
</feature>
<reference evidence="11 12" key="1">
    <citation type="submission" date="2018-08" db="EMBL/GenBank/DDBJ databases">
        <authorList>
            <person name="Muller C M."/>
        </authorList>
    </citation>
    <scope>NUCLEOTIDE SEQUENCE [LARGE SCALE GENOMIC DNA]</scope>
</reference>
<keyword evidence="4 9" id="KW-0732">Signal</keyword>
<dbReference type="InterPro" id="IPR032800">
    <property type="entry name" value="TRP_N"/>
</dbReference>
<feature type="chain" id="PRO_5040856361" evidence="9">
    <location>
        <begin position="25"/>
        <end position="728"/>
    </location>
</feature>
<dbReference type="InterPro" id="IPR010308">
    <property type="entry name" value="TRP_C"/>
</dbReference>
<feature type="signal peptide" evidence="9">
    <location>
        <begin position="1"/>
        <end position="24"/>
    </location>
</feature>
<accession>A0A9X9QEK6</accession>
<feature type="transmembrane region" description="Helical" evidence="8">
    <location>
        <begin position="542"/>
        <end position="561"/>
    </location>
</feature>
<gene>
    <name evidence="11" type="ORF">BGT96224V316_LOCUS5887</name>
</gene>
<evidence type="ECO:0000256" key="5">
    <source>
        <dbReference type="ARBA" id="ARBA00022989"/>
    </source>
</evidence>
<feature type="transmembrane region" description="Helical" evidence="8">
    <location>
        <begin position="423"/>
        <end position="445"/>
    </location>
</feature>
<feature type="transmembrane region" description="Helical" evidence="8">
    <location>
        <begin position="486"/>
        <end position="505"/>
    </location>
</feature>
<evidence type="ECO:0000256" key="6">
    <source>
        <dbReference type="ARBA" id="ARBA00023136"/>
    </source>
</evidence>
<proteinExistence type="inferred from homology"/>
<dbReference type="GO" id="GO:0055085">
    <property type="term" value="P:transmembrane transport"/>
    <property type="evidence" value="ECO:0007669"/>
    <property type="project" value="TreeGrafter"/>
</dbReference>
<comment type="similarity">
    <text evidence="2">Belongs to the transient receptor potential (TRP) ion channel family.</text>
</comment>
<evidence type="ECO:0000259" key="10">
    <source>
        <dbReference type="SMART" id="SM01320"/>
    </source>
</evidence>
<dbReference type="PANTHER" id="PTHR31145">
    <property type="entry name" value="INTEGRAL MEMBRANE PROTEIN (AFU_ORTHOLOGUE AFUA_7G01610)"/>
    <property type="match status" value="1"/>
</dbReference>
<keyword evidence="6 8" id="KW-0472">Membrane</keyword>
<dbReference type="InterPro" id="IPR040241">
    <property type="entry name" value="TRP_Flc/Pkd2-like"/>
</dbReference>
<feature type="transmembrane region" description="Helical" evidence="8">
    <location>
        <begin position="397"/>
        <end position="417"/>
    </location>
</feature>
<dbReference type="AlphaFoldDB" id="A0A9X9QEK6"/>
<comment type="subcellular location">
    <subcellularLocation>
        <location evidence="1">Membrane</location>
        <topology evidence="1">Multi-pass membrane protein</topology>
    </subcellularLocation>
</comment>
<organism evidence="11 12">
    <name type="scientific">Blumeria graminis f. sp. tritici</name>
    <dbReference type="NCBI Taxonomy" id="62690"/>
    <lineage>
        <taxon>Eukaryota</taxon>
        <taxon>Fungi</taxon>
        <taxon>Dikarya</taxon>
        <taxon>Ascomycota</taxon>
        <taxon>Pezizomycotina</taxon>
        <taxon>Leotiomycetes</taxon>
        <taxon>Erysiphales</taxon>
        <taxon>Erysiphaceae</taxon>
        <taxon>Blumeria</taxon>
    </lineage>
</organism>
<dbReference type="Proteomes" id="UP000324639">
    <property type="component" value="Chromosome Bgt_-08"/>
</dbReference>
<feature type="transmembrane region" description="Helical" evidence="8">
    <location>
        <begin position="344"/>
        <end position="376"/>
    </location>
</feature>
<dbReference type="Pfam" id="PF06011">
    <property type="entry name" value="TRP"/>
    <property type="match status" value="1"/>
</dbReference>
<evidence type="ECO:0000256" key="8">
    <source>
        <dbReference type="SAM" id="Phobius"/>
    </source>
</evidence>
<dbReference type="PANTHER" id="PTHR31145:SF5">
    <property type="entry name" value="DUF907 DOMAIN PROTEIN (AFU_ORTHOLOGUE AFUA_2G06100)"/>
    <property type="match status" value="1"/>
</dbReference>
<keyword evidence="5 8" id="KW-1133">Transmembrane helix</keyword>
<feature type="domain" description="ML-like" evidence="10">
    <location>
        <begin position="26"/>
        <end position="167"/>
    </location>
</feature>
<evidence type="ECO:0000313" key="11">
    <source>
        <dbReference type="EMBL" id="VDB90839.1"/>
    </source>
</evidence>
<evidence type="ECO:0000313" key="12">
    <source>
        <dbReference type="Proteomes" id="UP000324639"/>
    </source>
</evidence>
<evidence type="ECO:0000256" key="2">
    <source>
        <dbReference type="ARBA" id="ARBA00010642"/>
    </source>
</evidence>
<evidence type="ECO:0000256" key="7">
    <source>
        <dbReference type="SAM" id="MobiDB-lite"/>
    </source>
</evidence>